<feature type="compositionally biased region" description="Low complexity" evidence="1">
    <location>
        <begin position="752"/>
        <end position="770"/>
    </location>
</feature>
<feature type="region of interest" description="Disordered" evidence="1">
    <location>
        <begin position="138"/>
        <end position="228"/>
    </location>
</feature>
<dbReference type="RefSeq" id="XP_004357726.1">
    <property type="nucleotide sequence ID" value="XM_004357669.1"/>
</dbReference>
<feature type="region of interest" description="Disordered" evidence="1">
    <location>
        <begin position="1"/>
        <end position="103"/>
    </location>
</feature>
<feature type="region of interest" description="Disordered" evidence="1">
    <location>
        <begin position="749"/>
        <end position="772"/>
    </location>
</feature>
<evidence type="ECO:0000256" key="1">
    <source>
        <dbReference type="SAM" id="MobiDB-lite"/>
    </source>
</evidence>
<proteinExistence type="predicted"/>
<dbReference type="GO" id="GO:0006355">
    <property type="term" value="P:regulation of DNA-templated transcription"/>
    <property type="evidence" value="ECO:0007669"/>
    <property type="project" value="TreeGrafter"/>
</dbReference>
<dbReference type="KEGG" id="dfa:DFA_00009"/>
<dbReference type="InterPro" id="IPR015252">
    <property type="entry name" value="BRCA2_hlx"/>
</dbReference>
<feature type="compositionally biased region" description="Low complexity" evidence="1">
    <location>
        <begin position="153"/>
        <end position="185"/>
    </location>
</feature>
<dbReference type="SUPFAM" id="SSF81872">
    <property type="entry name" value="BRCA2 helical domain"/>
    <property type="match status" value="1"/>
</dbReference>
<feature type="compositionally biased region" description="Low complexity" evidence="1">
    <location>
        <begin position="1143"/>
        <end position="1153"/>
    </location>
</feature>
<feature type="compositionally biased region" description="Acidic residues" evidence="1">
    <location>
        <begin position="141"/>
        <end position="150"/>
    </location>
</feature>
<feature type="compositionally biased region" description="Low complexity" evidence="1">
    <location>
        <begin position="1"/>
        <end position="13"/>
    </location>
</feature>
<dbReference type="Pfam" id="PF09169">
    <property type="entry name" value="BRCA-2_helical"/>
    <property type="match status" value="1"/>
</dbReference>
<feature type="domain" description="BRCA2 OB1" evidence="2">
    <location>
        <begin position="452"/>
        <end position="579"/>
    </location>
</feature>
<sequence>MTNNNNNNNNNNNTLLKKRDVSEDDEDGGDQVDTNIEKKKRKSNEGTLGPTKTTTTTAATTTTTTKKPFFNPFEGDDEEDDLFPPMNYDGGGSSSSSSSFTSVSSSTIPLFVGFQTGNKQKINISEDKLRAASESFKSLENDDDDDDDEAPITTTSSSKKPTTTASSSSLSSTRPTTTTTTTKQPPKSPQFVPPTPKPPSLATTAPIATTTTKTPTKASPSGHLNKASSNFTYFHKGAPSTPTKPTASLKVSSSKSSFVSPVKKEATIQNFNGRIYSPAPASPNNNKYNNNSNNNNNNGTLSVNLKASSITPNKVCTKPNKPVDLRKKLSDLGSPFTKSPIGIVTKEVLAVTRKNCEDYEFDGTSNEAKDLGFVRQKKIAHSQIYIHLSKDSSFKCVTDDWVRNHYGWIVWKLAAMERAFPDIFGGKHLTLYNVMTQLKKRCTKELVQCQRPILKKIYAKDYSSEKHMILCVSDILSNESENRKVQDSSTLSEPSQPTQVVIELTDGWYSIKALLDPFLSQCLSNGKIFVGQKLRIQGAKLEGIEGGAHPLEAEGERAFIKIFANSTRRAKWFDKLGLQPQLWFPISLKSVIPGGGVIQSLNVKILKKYPMEYREIIEGKATIKRPQSEEYKIQNTHQLELEKIQEKLAYEISEKYQKDQDKDLIPISSFEKSNLGKIYDGDLLYRMYKSQNESNSLIERLNEEQQSILRKEIENKQFEMNEKIASEIKQAINGSTRNVTPILKIRITDDPNVQNKQQSENNNNNNGNTQPIKSITTGNSYMTQKQIFDSVDEPELYLPSNNFNPPLLPPVQSFIDTVGKNPVFPPVAPVTFGGASKQQSYGDAKQKVESLSNETILHFYNPSEELISQLNEGEWIHFNHLQPMFSNSMYRNKIAELKNHHKTTISSTSKNTTRRQAEKETKDIPKITHYQTQKIGQECDLIGLLIHVGPNISNVDNIRGNKEVTRTLYIGDSSNCIAKITLCRVAWTKQNQENANKQDNNISNLNMDISIPFAEGFTRDALNIYNHTNVDRYPIIHLANLKYEGYDSNKELYCFGSKDTVDITVTPKSKLADLFHNCRQWLLLSPGSMNLFTQVVKLAHVVENNHHLLNDGDFQFDFDDEPIQQPKPLNQEDSSTDEESFGTQPTTQPTTQPNGIMQYKQSLDDIDFGS</sequence>
<accession>F4PXC2</accession>
<feature type="compositionally biased region" description="Low complexity" evidence="1">
    <location>
        <begin position="200"/>
        <end position="221"/>
    </location>
</feature>
<dbReference type="GeneID" id="14871605"/>
<evidence type="ECO:0000313" key="5">
    <source>
        <dbReference type="Proteomes" id="UP000007797"/>
    </source>
</evidence>
<dbReference type="InterPro" id="IPR015187">
    <property type="entry name" value="BRCA2_OB_1"/>
</dbReference>
<dbReference type="AlphaFoldDB" id="F4PXC2"/>
<dbReference type="Gene3D" id="2.40.50.140">
    <property type="entry name" value="Nucleic acid-binding proteins"/>
    <property type="match status" value="3"/>
</dbReference>
<dbReference type="OrthoDB" id="21095at2759"/>
<dbReference type="STRING" id="1054147.F4PXC2"/>
<feature type="domain" description="Breast cancer type 2 susceptibility protein helical" evidence="3">
    <location>
        <begin position="395"/>
        <end position="446"/>
    </location>
</feature>
<feature type="region of interest" description="Disordered" evidence="1">
    <location>
        <begin position="274"/>
        <end position="298"/>
    </location>
</feature>
<organism evidence="4 5">
    <name type="scientific">Cavenderia fasciculata</name>
    <name type="common">Slime mold</name>
    <name type="synonym">Dictyostelium fasciculatum</name>
    <dbReference type="NCBI Taxonomy" id="261658"/>
    <lineage>
        <taxon>Eukaryota</taxon>
        <taxon>Amoebozoa</taxon>
        <taxon>Evosea</taxon>
        <taxon>Eumycetozoa</taxon>
        <taxon>Dictyostelia</taxon>
        <taxon>Acytosteliales</taxon>
        <taxon>Cavenderiaceae</taxon>
        <taxon>Cavenderia</taxon>
    </lineage>
</organism>
<feature type="compositionally biased region" description="Low complexity" evidence="1">
    <location>
        <begin position="51"/>
        <end position="67"/>
    </location>
</feature>
<protein>
    <submittedName>
        <fullName evidence="4">Uncharacterized protein</fullName>
    </submittedName>
</protein>
<name>F4PXC2_CACFS</name>
<feature type="region of interest" description="Disordered" evidence="1">
    <location>
        <begin position="1119"/>
        <end position="1170"/>
    </location>
</feature>
<dbReference type="PANTHER" id="PTHR11289:SF0">
    <property type="entry name" value="BREAST CANCER TYPE 2 SUSCEPTIBILITY PROTEIN"/>
    <property type="match status" value="1"/>
</dbReference>
<dbReference type="CDD" id="cd04493">
    <property type="entry name" value="BRCA2DBD_OB1"/>
    <property type="match status" value="1"/>
</dbReference>
<gene>
    <name evidence="4" type="ORF">DFA_00009</name>
</gene>
<dbReference type="EMBL" id="GL883014">
    <property type="protein sequence ID" value="EGG19432.1"/>
    <property type="molecule type" value="Genomic_DNA"/>
</dbReference>
<dbReference type="SUPFAM" id="SSF50249">
    <property type="entry name" value="Nucleic acid-binding proteins"/>
    <property type="match status" value="2"/>
</dbReference>
<dbReference type="InterPro" id="IPR015525">
    <property type="entry name" value="BRCA2"/>
</dbReference>
<keyword evidence="5" id="KW-1185">Reference proteome</keyword>
<dbReference type="Pfam" id="PF09103">
    <property type="entry name" value="BRCA-2_OB1"/>
    <property type="match status" value="1"/>
</dbReference>
<feature type="compositionally biased region" description="Low complexity" evidence="1">
    <location>
        <begin position="284"/>
        <end position="298"/>
    </location>
</feature>
<dbReference type="Proteomes" id="UP000007797">
    <property type="component" value="Unassembled WGS sequence"/>
</dbReference>
<feature type="compositionally biased region" description="Pro residues" evidence="1">
    <location>
        <begin position="186"/>
        <end position="199"/>
    </location>
</feature>
<dbReference type="PANTHER" id="PTHR11289">
    <property type="entry name" value="BREAST CANCER TYPE 2 SUSCEPTIBILITY PROTEIN BRCA2"/>
    <property type="match status" value="1"/>
</dbReference>
<dbReference type="InterPro" id="IPR036315">
    <property type="entry name" value="BRCA2_hlx_sf"/>
</dbReference>
<dbReference type="GO" id="GO:0000724">
    <property type="term" value="P:double-strand break repair via homologous recombination"/>
    <property type="evidence" value="ECO:0007669"/>
    <property type="project" value="InterPro"/>
</dbReference>
<evidence type="ECO:0000313" key="4">
    <source>
        <dbReference type="EMBL" id="EGG19432.1"/>
    </source>
</evidence>
<feature type="compositionally biased region" description="Low complexity" evidence="1">
    <location>
        <begin position="94"/>
        <end position="103"/>
    </location>
</feature>
<dbReference type="InterPro" id="IPR012340">
    <property type="entry name" value="NA-bd_OB-fold"/>
</dbReference>
<reference evidence="5" key="1">
    <citation type="journal article" date="2011" name="Genome Res.">
        <title>Phylogeny-wide analysis of social amoeba genomes highlights ancient origins for complex intercellular communication.</title>
        <authorList>
            <person name="Heidel A.J."/>
            <person name="Lawal H.M."/>
            <person name="Felder M."/>
            <person name="Schilde C."/>
            <person name="Helps N.R."/>
            <person name="Tunggal B."/>
            <person name="Rivero F."/>
            <person name="John U."/>
            <person name="Schleicher M."/>
            <person name="Eichinger L."/>
            <person name="Platzer M."/>
            <person name="Noegel A.A."/>
            <person name="Schaap P."/>
            <person name="Gloeckner G."/>
        </authorList>
    </citation>
    <scope>NUCLEOTIDE SEQUENCE [LARGE SCALE GENOMIC DNA]</scope>
    <source>
        <strain evidence="5">SH3</strain>
    </source>
</reference>
<dbReference type="OMA" id="PPAFMGF"/>
<feature type="region of interest" description="Disordered" evidence="1">
    <location>
        <begin position="902"/>
        <end position="921"/>
    </location>
</feature>
<evidence type="ECO:0000259" key="2">
    <source>
        <dbReference type="Pfam" id="PF09103"/>
    </source>
</evidence>
<evidence type="ECO:0000259" key="3">
    <source>
        <dbReference type="Pfam" id="PF09169"/>
    </source>
</evidence>